<keyword evidence="8" id="KW-1133">Transmembrane helix</keyword>
<dbReference type="PANTHER" id="PTHR30627">
    <property type="entry name" value="PEPTIDOGLYCAN D,D-TRANSPEPTIDASE"/>
    <property type="match status" value="1"/>
</dbReference>
<dbReference type="Gene3D" id="3.90.1310.10">
    <property type="entry name" value="Penicillin-binding protein 2a (Domain 2)"/>
    <property type="match status" value="2"/>
</dbReference>
<keyword evidence="4" id="KW-1003">Cell membrane</keyword>
<evidence type="ECO:0000259" key="12">
    <source>
        <dbReference type="Pfam" id="PF03717"/>
    </source>
</evidence>
<evidence type="ECO:0000256" key="8">
    <source>
        <dbReference type="ARBA" id="ARBA00022989"/>
    </source>
</evidence>
<evidence type="ECO:0000259" key="11">
    <source>
        <dbReference type="Pfam" id="PF00905"/>
    </source>
</evidence>
<evidence type="ECO:0000256" key="1">
    <source>
        <dbReference type="ARBA" id="ARBA00004167"/>
    </source>
</evidence>
<dbReference type="GO" id="GO:0071972">
    <property type="term" value="F:peptidoglycan L,D-transpeptidase activity"/>
    <property type="evidence" value="ECO:0007669"/>
    <property type="project" value="TreeGrafter"/>
</dbReference>
<gene>
    <name evidence="13" type="ORF">H8696_00155</name>
</gene>
<keyword evidence="5" id="KW-0812">Transmembrane</keyword>
<dbReference type="Gene3D" id="3.40.710.10">
    <property type="entry name" value="DD-peptidase/beta-lactamase superfamily"/>
    <property type="match status" value="1"/>
</dbReference>
<evidence type="ECO:0000313" key="14">
    <source>
        <dbReference type="Proteomes" id="UP000623172"/>
    </source>
</evidence>
<dbReference type="EMBL" id="JACRSR010000001">
    <property type="protein sequence ID" value="MBC8530258.1"/>
    <property type="molecule type" value="Genomic_DNA"/>
</dbReference>
<dbReference type="GO" id="GO:0005886">
    <property type="term" value="C:plasma membrane"/>
    <property type="evidence" value="ECO:0007669"/>
    <property type="project" value="UniProtKB-SubCell"/>
</dbReference>
<reference evidence="13" key="1">
    <citation type="submission" date="2020-08" db="EMBL/GenBank/DDBJ databases">
        <title>Genome public.</title>
        <authorList>
            <person name="Liu C."/>
            <person name="Sun Q."/>
        </authorList>
    </citation>
    <scope>NUCLEOTIDE SEQUENCE</scope>
    <source>
        <strain evidence="13">NSJ-53</strain>
    </source>
</reference>
<organism evidence="13 14">
    <name type="scientific">Gehongia tenuis</name>
    <dbReference type="NCBI Taxonomy" id="2763655"/>
    <lineage>
        <taxon>Bacteria</taxon>
        <taxon>Bacillati</taxon>
        <taxon>Bacillota</taxon>
        <taxon>Clostridia</taxon>
        <taxon>Christensenellales</taxon>
        <taxon>Christensenellaceae</taxon>
        <taxon>Gehongia</taxon>
    </lineage>
</organism>
<dbReference type="Pfam" id="PF00905">
    <property type="entry name" value="Transpeptidase"/>
    <property type="match status" value="1"/>
</dbReference>
<dbReference type="AlphaFoldDB" id="A0A926D1Y8"/>
<dbReference type="RefSeq" id="WP_249314147.1">
    <property type="nucleotide sequence ID" value="NZ_JACRSR010000001.1"/>
</dbReference>
<evidence type="ECO:0000256" key="5">
    <source>
        <dbReference type="ARBA" id="ARBA00022692"/>
    </source>
</evidence>
<dbReference type="GO" id="GO:0071555">
    <property type="term" value="P:cell wall organization"/>
    <property type="evidence" value="ECO:0007669"/>
    <property type="project" value="UniProtKB-KW"/>
</dbReference>
<dbReference type="GO" id="GO:0009252">
    <property type="term" value="P:peptidoglycan biosynthetic process"/>
    <property type="evidence" value="ECO:0007669"/>
    <property type="project" value="UniProtKB-KW"/>
</dbReference>
<sequence length="883" mass="94975">MKRVSNWRLRRQIQRRHLFTGLLITLAAVVLINRLYDLQVLEGKAYAEKASNTLVRTLSTPSPRGRILDRNGQVLAESRSGYNLSLLSQEVSKKELNETLDRVCQILQHNGDELAVDIPLRVNGNGELQWWGSGTAEFFTRRLGSLPERPEDALAALSITESAPSGLSLEELFVYLHMACVMDSGETTLIAAALDTALYSSLAPIAEAYPELVTVAFDDPDHPSSLHVTLSAWDAAPALSLAKVLPGEKLVPSSAFPLRWTDGPVFYDTKAVRFLQQMGLGENLTAAKTYETLRERYAITGAPERALPVLAVRVNLTLLGYQQYKPLVLARDISAATLAQAGENADKLPGIVIDPIYVRTYPEGSALAHVLGSMGLITSQQAEQYEALGYDISTDKVGRTGLELAFEKTLRGRNGKRMVEVDRLGRLTRVVSEETGAPGEDLILTIDLDLQKDTENALQYALETAQAEGHENAQVGGAVAVSVKSGEVLAIASYPDYDPNLFSQGVLSQEAWELLSPFYPSPADPAKENQDPTLPRPLVNNALAAAFPPGSIFKMITGAAALESGSISPTDTVTDYGRYTRYSNTHAPACWLWNSSRRTHGAENIISALRDSCNYYFFDVGDRMGVHPIETMARRFGFGSATGIVLPEASGTVAGEAFTRDLLEAYALNHLTGYQKSMGLGEDKSAAREAAASVVDNPSRETVFAAYEALGLPKDLSRANQLISHIRQNGWTPSKTLSAAIGQSDNTVTVLQAALYSASLASGEKVTPTLIQGEDAAFQSLGLSEGTLNVLREGMAAVTSTSYQGQAGTAYTPFLGFPLAVSGKTGTAEATDKENYGWFIAYAPADDPEIAVAVCTAQSGEASYAAKAARAMIASYLLGDPAL</sequence>
<comment type="subcellular location">
    <subcellularLocation>
        <location evidence="2">Cell membrane</location>
    </subcellularLocation>
    <subcellularLocation>
        <location evidence="1">Membrane</location>
        <topology evidence="1">Single-pass membrane protein</topology>
    </subcellularLocation>
</comment>
<proteinExistence type="inferred from homology"/>
<comment type="caution">
    <text evidence="13">The sequence shown here is derived from an EMBL/GenBank/DDBJ whole genome shotgun (WGS) entry which is preliminary data.</text>
</comment>
<keyword evidence="14" id="KW-1185">Reference proteome</keyword>
<evidence type="ECO:0008006" key="15">
    <source>
        <dbReference type="Google" id="ProtNLM"/>
    </source>
</evidence>
<keyword evidence="6" id="KW-0133">Cell shape</keyword>
<dbReference type="Pfam" id="PF03717">
    <property type="entry name" value="PBP_dimer"/>
    <property type="match status" value="1"/>
</dbReference>
<evidence type="ECO:0000256" key="4">
    <source>
        <dbReference type="ARBA" id="ARBA00022475"/>
    </source>
</evidence>
<dbReference type="SUPFAM" id="SSF56519">
    <property type="entry name" value="Penicillin binding protein dimerisation domain"/>
    <property type="match status" value="1"/>
</dbReference>
<name>A0A926D1Y8_9FIRM</name>
<dbReference type="GO" id="GO:0008658">
    <property type="term" value="F:penicillin binding"/>
    <property type="evidence" value="ECO:0007669"/>
    <property type="project" value="InterPro"/>
</dbReference>
<evidence type="ECO:0000313" key="13">
    <source>
        <dbReference type="EMBL" id="MBC8530258.1"/>
    </source>
</evidence>
<comment type="similarity">
    <text evidence="3">Belongs to the transpeptidase family.</text>
</comment>
<evidence type="ECO:0000256" key="10">
    <source>
        <dbReference type="ARBA" id="ARBA00023316"/>
    </source>
</evidence>
<evidence type="ECO:0000256" key="6">
    <source>
        <dbReference type="ARBA" id="ARBA00022960"/>
    </source>
</evidence>
<keyword evidence="7" id="KW-0573">Peptidoglycan synthesis</keyword>
<dbReference type="InterPro" id="IPR005311">
    <property type="entry name" value="PBP_dimer"/>
</dbReference>
<feature type="domain" description="Penicillin-binding protein dimerisation" evidence="12">
    <location>
        <begin position="60"/>
        <end position="430"/>
    </location>
</feature>
<dbReference type="InterPro" id="IPR012338">
    <property type="entry name" value="Beta-lactam/transpept-like"/>
</dbReference>
<evidence type="ECO:0000256" key="7">
    <source>
        <dbReference type="ARBA" id="ARBA00022984"/>
    </source>
</evidence>
<protein>
    <recommendedName>
        <fullName evidence="15">Penicillin-binding protein</fullName>
    </recommendedName>
</protein>
<evidence type="ECO:0000256" key="9">
    <source>
        <dbReference type="ARBA" id="ARBA00023136"/>
    </source>
</evidence>
<feature type="domain" description="Penicillin-binding protein transpeptidase" evidence="11">
    <location>
        <begin position="476"/>
        <end position="873"/>
    </location>
</feature>
<dbReference type="InterPro" id="IPR036138">
    <property type="entry name" value="PBP_dimer_sf"/>
</dbReference>
<dbReference type="PANTHER" id="PTHR30627:SF2">
    <property type="entry name" value="PEPTIDOGLYCAN D,D-TRANSPEPTIDASE MRDA"/>
    <property type="match status" value="1"/>
</dbReference>
<dbReference type="GO" id="GO:0008360">
    <property type="term" value="P:regulation of cell shape"/>
    <property type="evidence" value="ECO:0007669"/>
    <property type="project" value="UniProtKB-KW"/>
</dbReference>
<evidence type="ECO:0000256" key="2">
    <source>
        <dbReference type="ARBA" id="ARBA00004236"/>
    </source>
</evidence>
<dbReference type="SUPFAM" id="SSF56601">
    <property type="entry name" value="beta-lactamase/transpeptidase-like"/>
    <property type="match status" value="1"/>
</dbReference>
<evidence type="ECO:0000256" key="3">
    <source>
        <dbReference type="ARBA" id="ARBA00007171"/>
    </source>
</evidence>
<dbReference type="InterPro" id="IPR001460">
    <property type="entry name" value="PCN-bd_Tpept"/>
</dbReference>
<accession>A0A926D1Y8</accession>
<keyword evidence="9" id="KW-0472">Membrane</keyword>
<dbReference type="Proteomes" id="UP000623172">
    <property type="component" value="Unassembled WGS sequence"/>
</dbReference>
<keyword evidence="10" id="KW-0961">Cell wall biogenesis/degradation</keyword>
<dbReference type="InterPro" id="IPR050515">
    <property type="entry name" value="Beta-lactam/transpept"/>
</dbReference>